<organism evidence="2 3">
    <name type="scientific">Mycolicibacterium neoaurum</name>
    <name type="common">Mycobacterium neoaurum</name>
    <dbReference type="NCBI Taxonomy" id="1795"/>
    <lineage>
        <taxon>Bacteria</taxon>
        <taxon>Bacillati</taxon>
        <taxon>Actinomycetota</taxon>
        <taxon>Actinomycetes</taxon>
        <taxon>Mycobacteriales</taxon>
        <taxon>Mycobacteriaceae</taxon>
        <taxon>Mycolicibacterium</taxon>
    </lineage>
</organism>
<evidence type="ECO:0000313" key="2">
    <source>
        <dbReference type="EMBL" id="CDQ42261.1"/>
    </source>
</evidence>
<accession>A0AAV2WD23</accession>
<gene>
    <name evidence="2" type="ORF">BN1047_00111</name>
</gene>
<dbReference type="Proteomes" id="UP000028864">
    <property type="component" value="Unassembled WGS sequence"/>
</dbReference>
<feature type="compositionally biased region" description="Gly residues" evidence="1">
    <location>
        <begin position="197"/>
        <end position="206"/>
    </location>
</feature>
<reference evidence="2" key="1">
    <citation type="submission" date="2014-05" db="EMBL/GenBank/DDBJ databases">
        <authorList>
            <person name="Urmite Genomes"/>
        </authorList>
    </citation>
    <scope>NUCLEOTIDE SEQUENCE</scope>
    <source>
        <strain evidence="2">DSM 44074</strain>
    </source>
</reference>
<sequence length="206" mass="22474">MLTKPRFRLPILWRQKTLQGAEWPCVPCLSSTQQPSICLPLCTPGRGSAPSGLTRDIRAVHRLVRVYLSQHHDVLRVGLTEDEIAVASTHLWRKSLSNGLTSEWAQTQVLNSEAGSPDSCIPNLGRLSMATIEKHENTAGAMCYRDIYRTRAKGRPASAASGRSGMPKRSPISWRSTIAAGRTSRPQPAGRSSGSKRGSGWGRSTT</sequence>
<protein>
    <submittedName>
        <fullName evidence="2">Uncharacterized protein</fullName>
    </submittedName>
</protein>
<dbReference type="EMBL" id="LK021337">
    <property type="protein sequence ID" value="CDQ42261.1"/>
    <property type="molecule type" value="Genomic_DNA"/>
</dbReference>
<reference evidence="2" key="2">
    <citation type="submission" date="2015-09" db="EMBL/GenBank/DDBJ databases">
        <title>Draft genome sequence of Mycobacterium neoaurum DSM 44074.</title>
        <authorList>
            <person name="Croce O."/>
            <person name="Robert C."/>
            <person name="Raoult D."/>
            <person name="Drancourt M."/>
        </authorList>
    </citation>
    <scope>NUCLEOTIDE SEQUENCE</scope>
    <source>
        <strain evidence="2">DSM 44074</strain>
    </source>
</reference>
<feature type="region of interest" description="Disordered" evidence="1">
    <location>
        <begin position="154"/>
        <end position="206"/>
    </location>
</feature>
<proteinExistence type="predicted"/>
<evidence type="ECO:0000256" key="1">
    <source>
        <dbReference type="SAM" id="MobiDB-lite"/>
    </source>
</evidence>
<evidence type="ECO:0000313" key="3">
    <source>
        <dbReference type="Proteomes" id="UP000028864"/>
    </source>
</evidence>
<name>A0AAV2WD23_MYCNE</name>
<dbReference type="AlphaFoldDB" id="A0AAV2WD23"/>